<dbReference type="AlphaFoldDB" id="Q01TN6"/>
<proteinExistence type="predicted"/>
<protein>
    <recommendedName>
        <fullName evidence="2">Zinc-finger domain-containing protein</fullName>
    </recommendedName>
</protein>
<gene>
    <name evidence="1" type="ordered locus">Acid_6049</name>
</gene>
<reference evidence="1" key="1">
    <citation type="submission" date="2006-10" db="EMBL/GenBank/DDBJ databases">
        <title>Complete sequence of Solibacter usitatus Ellin6076.</title>
        <authorList>
            <consortium name="US DOE Joint Genome Institute"/>
            <person name="Copeland A."/>
            <person name="Lucas S."/>
            <person name="Lapidus A."/>
            <person name="Barry K."/>
            <person name="Detter J.C."/>
            <person name="Glavina del Rio T."/>
            <person name="Hammon N."/>
            <person name="Israni S."/>
            <person name="Dalin E."/>
            <person name="Tice H."/>
            <person name="Pitluck S."/>
            <person name="Thompson L.S."/>
            <person name="Brettin T."/>
            <person name="Bruce D."/>
            <person name="Han C."/>
            <person name="Tapia R."/>
            <person name="Gilna P."/>
            <person name="Schmutz J."/>
            <person name="Larimer F."/>
            <person name="Land M."/>
            <person name="Hauser L."/>
            <person name="Kyrpides N."/>
            <person name="Mikhailova N."/>
            <person name="Janssen P.H."/>
            <person name="Kuske C.R."/>
            <person name="Richardson P."/>
        </authorList>
    </citation>
    <scope>NUCLEOTIDE SEQUENCE</scope>
    <source>
        <strain evidence="1">Ellin6076</strain>
    </source>
</reference>
<dbReference type="InParanoid" id="Q01TN6"/>
<evidence type="ECO:0008006" key="2">
    <source>
        <dbReference type="Google" id="ProtNLM"/>
    </source>
</evidence>
<sequence>MRPRTAPPPLPDSRNADTKPGALLVSRVRVIGAESGFYLRTLCRFSHYAGMNHISDHDLERLHLGMVKDDAELAMIEEHLLWCPRCIDAAEEAAQYVDTMRAAIIEGNFAPCTSSGDALSFCVTRPK</sequence>
<name>Q01TN6_SOLUE</name>
<evidence type="ECO:0000313" key="1">
    <source>
        <dbReference type="EMBL" id="ABJ86984.1"/>
    </source>
</evidence>
<dbReference type="EMBL" id="CP000473">
    <property type="protein sequence ID" value="ABJ86984.1"/>
    <property type="molecule type" value="Genomic_DNA"/>
</dbReference>
<organism evidence="1">
    <name type="scientific">Solibacter usitatus (strain Ellin6076)</name>
    <dbReference type="NCBI Taxonomy" id="234267"/>
    <lineage>
        <taxon>Bacteria</taxon>
        <taxon>Pseudomonadati</taxon>
        <taxon>Acidobacteriota</taxon>
        <taxon>Terriglobia</taxon>
        <taxon>Bryobacterales</taxon>
        <taxon>Solibacteraceae</taxon>
        <taxon>Candidatus Solibacter</taxon>
    </lineage>
</organism>
<accession>Q01TN6</accession>
<dbReference type="KEGG" id="sus:Acid_6049"/>
<dbReference type="HOGENOM" id="CLU_1969080_0_0_0"/>